<dbReference type="PANTHER" id="PTHR37314">
    <property type="entry name" value="SLR0142 PROTEIN"/>
    <property type="match status" value="1"/>
</dbReference>
<reference evidence="3" key="1">
    <citation type="journal article" date="2019" name="Int. J. Syst. Evol. Microbiol.">
        <title>The Global Catalogue of Microorganisms (GCM) 10K type strain sequencing project: providing services to taxonomists for standard genome sequencing and annotation.</title>
        <authorList>
            <consortium name="The Broad Institute Genomics Platform"/>
            <consortium name="The Broad Institute Genome Sequencing Center for Infectious Disease"/>
            <person name="Wu L."/>
            <person name="Ma J."/>
        </authorList>
    </citation>
    <scope>NUCLEOTIDE SEQUENCE [LARGE SCALE GENOMIC DNA]</scope>
    <source>
        <strain evidence="3">CGMCC 4.1437</strain>
    </source>
</reference>
<evidence type="ECO:0000313" key="2">
    <source>
        <dbReference type="EMBL" id="MFC5666851.1"/>
    </source>
</evidence>
<comment type="caution">
    <text evidence="2">The sequence shown here is derived from an EMBL/GenBank/DDBJ whole genome shotgun (WGS) entry which is preliminary data.</text>
</comment>
<protein>
    <submittedName>
        <fullName evidence="2">YoaK family protein</fullName>
    </submittedName>
</protein>
<keyword evidence="3" id="KW-1185">Reference proteome</keyword>
<evidence type="ECO:0000256" key="1">
    <source>
        <dbReference type="SAM" id="Phobius"/>
    </source>
</evidence>
<dbReference type="PANTHER" id="PTHR37314:SF4">
    <property type="entry name" value="UPF0700 TRANSMEMBRANE PROTEIN YOAK"/>
    <property type="match status" value="1"/>
</dbReference>
<keyword evidence="1" id="KW-1133">Transmembrane helix</keyword>
<feature type="transmembrane region" description="Helical" evidence="1">
    <location>
        <begin position="191"/>
        <end position="207"/>
    </location>
</feature>
<gene>
    <name evidence="2" type="ORF">ACFP3U_28275</name>
</gene>
<accession>A0ABW0XCK5</accession>
<dbReference type="EMBL" id="JBHSOF010000046">
    <property type="protein sequence ID" value="MFC5666851.1"/>
    <property type="molecule type" value="Genomic_DNA"/>
</dbReference>
<dbReference type="InterPro" id="IPR010699">
    <property type="entry name" value="DUF1275"/>
</dbReference>
<organism evidence="2 3">
    <name type="scientific">Kitasatospora misakiensis</name>
    <dbReference type="NCBI Taxonomy" id="67330"/>
    <lineage>
        <taxon>Bacteria</taxon>
        <taxon>Bacillati</taxon>
        <taxon>Actinomycetota</taxon>
        <taxon>Actinomycetes</taxon>
        <taxon>Kitasatosporales</taxon>
        <taxon>Streptomycetaceae</taxon>
        <taxon>Kitasatospora</taxon>
    </lineage>
</organism>
<dbReference type="Pfam" id="PF06912">
    <property type="entry name" value="DUF1275"/>
    <property type="match status" value="1"/>
</dbReference>
<keyword evidence="1" id="KW-0812">Transmembrane</keyword>
<sequence length="225" mass="22776">MRDPRHGPLVTMLLVLTVVTGLVDAVSYLALGHVFVANMTGNVVFLGFALVGAPGLSATASLAALAAFLAGALAGGRLAERRPDHRGKLLVLTVAVQSVLLAGCTALAATLGHTADPVRYTLIGILGGAMGLQNAVVRALKVPDLTTTVLTMTLTALVADRAGPRRFASAAWMFAGALLGAALVLHATVPVALAAALTLLLAVAALTRHASGHPAAPWTHPDGAR</sequence>
<name>A0ABW0XCK5_9ACTN</name>
<feature type="transmembrane region" description="Helical" evidence="1">
    <location>
        <begin position="43"/>
        <end position="69"/>
    </location>
</feature>
<dbReference type="RefSeq" id="WP_380228543.1">
    <property type="nucleotide sequence ID" value="NZ_JBHSOF010000046.1"/>
</dbReference>
<feature type="transmembrane region" description="Helical" evidence="1">
    <location>
        <begin position="12"/>
        <end position="31"/>
    </location>
</feature>
<keyword evidence="1" id="KW-0472">Membrane</keyword>
<feature type="transmembrane region" description="Helical" evidence="1">
    <location>
        <begin position="89"/>
        <end position="112"/>
    </location>
</feature>
<proteinExistence type="predicted"/>
<evidence type="ECO:0000313" key="3">
    <source>
        <dbReference type="Proteomes" id="UP001595975"/>
    </source>
</evidence>
<dbReference type="Proteomes" id="UP001595975">
    <property type="component" value="Unassembled WGS sequence"/>
</dbReference>